<dbReference type="EMBL" id="OA882304">
    <property type="protein sequence ID" value="CAD7274548.1"/>
    <property type="molecule type" value="Genomic_DNA"/>
</dbReference>
<dbReference type="InterPro" id="IPR019164">
    <property type="entry name" value="TMEM147"/>
</dbReference>
<dbReference type="GO" id="GO:0005886">
    <property type="term" value="C:plasma membrane"/>
    <property type="evidence" value="ECO:0007669"/>
    <property type="project" value="UniProtKB-SubCell"/>
</dbReference>
<evidence type="ECO:0000256" key="7">
    <source>
        <dbReference type="ARBA" id="ARBA00023136"/>
    </source>
</evidence>
<dbReference type="OrthoDB" id="9993532at2759"/>
<evidence type="ECO:0000256" key="8">
    <source>
        <dbReference type="ARBA" id="ARBA00034739"/>
    </source>
</evidence>
<proteinExistence type="inferred from homology"/>
<dbReference type="Proteomes" id="UP000678499">
    <property type="component" value="Unassembled WGS sequence"/>
</dbReference>
<evidence type="ECO:0000256" key="11">
    <source>
        <dbReference type="SAM" id="Phobius"/>
    </source>
</evidence>
<dbReference type="Pfam" id="PF09767">
    <property type="entry name" value="DUF2053"/>
    <property type="match status" value="1"/>
</dbReference>
<comment type="similarity">
    <text evidence="8">Belongs to the TMEM147 family.</text>
</comment>
<feature type="transmembrane region" description="Helical" evidence="11">
    <location>
        <begin position="152"/>
        <end position="173"/>
    </location>
</feature>
<protein>
    <recommendedName>
        <fullName evidence="9">BOS complex subunit TMEM147</fullName>
    </recommendedName>
    <alternativeName>
        <fullName evidence="10">Transmembrane protein 147</fullName>
    </alternativeName>
</protein>
<evidence type="ECO:0000256" key="4">
    <source>
        <dbReference type="ARBA" id="ARBA00022692"/>
    </source>
</evidence>
<dbReference type="GO" id="GO:0005789">
    <property type="term" value="C:endoplasmic reticulum membrane"/>
    <property type="evidence" value="ECO:0007669"/>
    <property type="project" value="UniProtKB-SubCell"/>
</dbReference>
<keyword evidence="6 11" id="KW-1133">Transmembrane helix</keyword>
<evidence type="ECO:0000256" key="2">
    <source>
        <dbReference type="ARBA" id="ARBA00004651"/>
    </source>
</evidence>
<comment type="subcellular location">
    <subcellularLocation>
        <location evidence="2">Cell membrane</location>
        <topology evidence="2">Multi-pass membrane protein</topology>
    </subcellularLocation>
    <subcellularLocation>
        <location evidence="1">Endoplasmic reticulum membrane</location>
        <topology evidence="1">Multi-pass membrane protein</topology>
    </subcellularLocation>
</comment>
<evidence type="ECO:0000256" key="1">
    <source>
        <dbReference type="ARBA" id="ARBA00004477"/>
    </source>
</evidence>
<gene>
    <name evidence="12" type="ORF">NMOB1V02_LOCUS2379</name>
</gene>
<keyword evidence="4 11" id="KW-0812">Transmembrane</keyword>
<evidence type="ECO:0000256" key="6">
    <source>
        <dbReference type="ARBA" id="ARBA00022989"/>
    </source>
</evidence>
<feature type="transmembrane region" description="Helical" evidence="11">
    <location>
        <begin position="16"/>
        <end position="34"/>
    </location>
</feature>
<feature type="transmembrane region" description="Helical" evidence="11">
    <location>
        <begin position="46"/>
        <end position="70"/>
    </location>
</feature>
<dbReference type="PANTHER" id="PTHR12869:SF0">
    <property type="entry name" value="BOS COMPLEX SUBUNIT TMEM147"/>
    <property type="match status" value="1"/>
</dbReference>
<keyword evidence="3" id="KW-1003">Cell membrane</keyword>
<dbReference type="AlphaFoldDB" id="A0A7R9BH51"/>
<feature type="transmembrane region" description="Helical" evidence="11">
    <location>
        <begin position="119"/>
        <end position="140"/>
    </location>
</feature>
<accession>A0A7R9BH51</accession>
<sequence length="244" mass="27275">MFSFFFFRKSYCGEKMTLYHFVNCLALGYTPYFLTYKYSGMSEYGVFWKCVQAGIGYVLTQLVKMLLLATFFPSMEGHTGGSSFDFFGEFLRTTVDLGDLLGIYLILSHIGGKNDMRLMAVAVGWSMAEFVLTKLLPLWVGARGLEFDWKHMQSALDSNVALVANLASVALVWMWSRNDLTGGLVPLVLLLLLTSAYKPLIVNLTSHALELGNWHTFFVKTSLVFSLALLSFQVYIGLAGKIGN</sequence>
<evidence type="ECO:0000256" key="9">
    <source>
        <dbReference type="ARBA" id="ARBA00034846"/>
    </source>
</evidence>
<feature type="transmembrane region" description="Helical" evidence="11">
    <location>
        <begin position="90"/>
        <end position="107"/>
    </location>
</feature>
<keyword evidence="7 11" id="KW-0472">Membrane</keyword>
<keyword evidence="5" id="KW-0256">Endoplasmic reticulum</keyword>
<keyword evidence="13" id="KW-1185">Reference proteome</keyword>
<evidence type="ECO:0000313" key="13">
    <source>
        <dbReference type="Proteomes" id="UP000678499"/>
    </source>
</evidence>
<evidence type="ECO:0000256" key="3">
    <source>
        <dbReference type="ARBA" id="ARBA00022475"/>
    </source>
</evidence>
<evidence type="ECO:0000256" key="5">
    <source>
        <dbReference type="ARBA" id="ARBA00022824"/>
    </source>
</evidence>
<evidence type="ECO:0000256" key="10">
    <source>
        <dbReference type="ARBA" id="ARBA00034899"/>
    </source>
</evidence>
<dbReference type="PANTHER" id="PTHR12869">
    <property type="entry name" value="SMALL SEVEN TRANSMEMBRANE DOMAIN-CONTAINING PROTEIN"/>
    <property type="match status" value="1"/>
</dbReference>
<evidence type="ECO:0000313" key="12">
    <source>
        <dbReference type="EMBL" id="CAD7274548.1"/>
    </source>
</evidence>
<reference evidence="12" key="1">
    <citation type="submission" date="2020-11" db="EMBL/GenBank/DDBJ databases">
        <authorList>
            <person name="Tran Van P."/>
        </authorList>
    </citation>
    <scope>NUCLEOTIDE SEQUENCE</scope>
</reference>
<name>A0A7R9BH51_9CRUS</name>
<dbReference type="EMBL" id="CAJPEX010000267">
    <property type="protein sequence ID" value="CAG0914700.1"/>
    <property type="molecule type" value="Genomic_DNA"/>
</dbReference>
<organism evidence="12">
    <name type="scientific">Notodromas monacha</name>
    <dbReference type="NCBI Taxonomy" id="399045"/>
    <lineage>
        <taxon>Eukaryota</taxon>
        <taxon>Metazoa</taxon>
        <taxon>Ecdysozoa</taxon>
        <taxon>Arthropoda</taxon>
        <taxon>Crustacea</taxon>
        <taxon>Oligostraca</taxon>
        <taxon>Ostracoda</taxon>
        <taxon>Podocopa</taxon>
        <taxon>Podocopida</taxon>
        <taxon>Cypridocopina</taxon>
        <taxon>Cypridoidea</taxon>
        <taxon>Cyprididae</taxon>
        <taxon>Notodromas</taxon>
    </lineage>
</organism>
<feature type="transmembrane region" description="Helical" evidence="11">
    <location>
        <begin position="217"/>
        <end position="238"/>
    </location>
</feature>
<feature type="transmembrane region" description="Helical" evidence="11">
    <location>
        <begin position="180"/>
        <end position="197"/>
    </location>
</feature>